<reference evidence="2" key="1">
    <citation type="submission" date="2021-12" db="EMBL/GenBank/DDBJ databases">
        <authorList>
            <person name="Zaccaron A."/>
            <person name="Stergiopoulos I."/>
        </authorList>
    </citation>
    <scope>NUCLEOTIDE SEQUENCE</scope>
    <source>
        <strain evidence="2">Race5_Kim</strain>
    </source>
</reference>
<name>A0A9Q8PG55_PASFU</name>
<reference evidence="2" key="2">
    <citation type="journal article" date="2022" name="Microb. Genom.">
        <title>A chromosome-scale genome assembly of the tomato pathogen Cladosporium fulvum reveals a compartmentalized genome architecture and the presence of a dispensable chromosome.</title>
        <authorList>
            <person name="Zaccaron A.Z."/>
            <person name="Chen L.H."/>
            <person name="Samaras A."/>
            <person name="Stergiopoulos I."/>
        </authorList>
    </citation>
    <scope>NUCLEOTIDE SEQUENCE</scope>
    <source>
        <strain evidence="2">Race5_Kim</strain>
    </source>
</reference>
<feature type="compositionally biased region" description="Basic and acidic residues" evidence="1">
    <location>
        <begin position="152"/>
        <end position="172"/>
    </location>
</feature>
<gene>
    <name evidence="2" type="ORF">CLAFUR5_09020</name>
</gene>
<proteinExistence type="predicted"/>
<organism evidence="2 3">
    <name type="scientific">Passalora fulva</name>
    <name type="common">Tomato leaf mold</name>
    <name type="synonym">Cladosporium fulvum</name>
    <dbReference type="NCBI Taxonomy" id="5499"/>
    <lineage>
        <taxon>Eukaryota</taxon>
        <taxon>Fungi</taxon>
        <taxon>Dikarya</taxon>
        <taxon>Ascomycota</taxon>
        <taxon>Pezizomycotina</taxon>
        <taxon>Dothideomycetes</taxon>
        <taxon>Dothideomycetidae</taxon>
        <taxon>Mycosphaerellales</taxon>
        <taxon>Mycosphaerellaceae</taxon>
        <taxon>Fulvia</taxon>
    </lineage>
</organism>
<dbReference type="RefSeq" id="XP_047766180.1">
    <property type="nucleotide sequence ID" value="XM_047908168.1"/>
</dbReference>
<dbReference type="EMBL" id="CP090171">
    <property type="protein sequence ID" value="UJO21814.1"/>
    <property type="molecule type" value="Genomic_DNA"/>
</dbReference>
<dbReference type="Proteomes" id="UP000756132">
    <property type="component" value="Chromosome 9"/>
</dbReference>
<protein>
    <submittedName>
        <fullName evidence="2">Uncharacterized protein</fullName>
    </submittedName>
</protein>
<evidence type="ECO:0000313" key="2">
    <source>
        <dbReference type="EMBL" id="UJO21814.1"/>
    </source>
</evidence>
<evidence type="ECO:0000256" key="1">
    <source>
        <dbReference type="SAM" id="MobiDB-lite"/>
    </source>
</evidence>
<dbReference type="KEGG" id="ffu:CLAFUR5_09020"/>
<sequence>MQAQATKFAKPLSLLHTKPAGPSFKDQAEDFDVITMSPSHTPPAARSRRHSRASSRASSTVVPTPSGEAANPPPIPTAIPSGSRPISAPILPISSKSAPDPSPSSSNGRCTTPLPGNSIPITKIRPQPGPPLDAVSVAEGTNPAVYMPTKGDGFHHDPHRERIEKGGSDKGKGKGKAGVFPRQSQQNFHFAMIASNIENAFGAMR</sequence>
<dbReference type="GeneID" id="71988898"/>
<keyword evidence="3" id="KW-1185">Reference proteome</keyword>
<accession>A0A9Q8PG55</accession>
<dbReference type="AlphaFoldDB" id="A0A9Q8PG55"/>
<feature type="region of interest" description="Disordered" evidence="1">
    <location>
        <begin position="1"/>
        <end position="183"/>
    </location>
</feature>
<feature type="compositionally biased region" description="Low complexity" evidence="1">
    <location>
        <begin position="92"/>
        <end position="106"/>
    </location>
</feature>
<evidence type="ECO:0000313" key="3">
    <source>
        <dbReference type="Proteomes" id="UP000756132"/>
    </source>
</evidence>
<dbReference type="OrthoDB" id="10546970at2759"/>